<dbReference type="EMBL" id="JBHRRZ010000002">
    <property type="protein sequence ID" value="MFC2947066.1"/>
    <property type="molecule type" value="Genomic_DNA"/>
</dbReference>
<feature type="region of interest" description="Disordered" evidence="1">
    <location>
        <begin position="116"/>
        <end position="154"/>
    </location>
</feature>
<sequence length="154" mass="17042">MRYMTALAIKFVMIAAVLWIVLGAIYGVSFGDIFAISLILTGLSFLADVYLLPVIENFGSTLADFGLALAGVWVLGGYLFEETIPLGTAALISALIIAVGEFFFHQYMENTVFEENGDRNSGEFRRKDENLQTEFGEDMDAPPQKPRTDKDDKI</sequence>
<evidence type="ECO:0000256" key="2">
    <source>
        <dbReference type="SAM" id="Phobius"/>
    </source>
</evidence>
<dbReference type="Proteomes" id="UP001595387">
    <property type="component" value="Unassembled WGS sequence"/>
</dbReference>
<comment type="caution">
    <text evidence="3">The sequence shown here is derived from an EMBL/GenBank/DDBJ whole genome shotgun (WGS) entry which is preliminary data.</text>
</comment>
<feature type="transmembrane region" description="Helical" evidence="2">
    <location>
        <begin position="62"/>
        <end position="80"/>
    </location>
</feature>
<keyword evidence="2" id="KW-0812">Transmembrane</keyword>
<evidence type="ECO:0000313" key="3">
    <source>
        <dbReference type="EMBL" id="MFC2947066.1"/>
    </source>
</evidence>
<feature type="transmembrane region" description="Helical" evidence="2">
    <location>
        <begin position="33"/>
        <end position="55"/>
    </location>
</feature>
<organism evidence="3 4">
    <name type="scientific">Virgibacillus sediminis</name>
    <dbReference type="NCBI Taxonomy" id="202260"/>
    <lineage>
        <taxon>Bacteria</taxon>
        <taxon>Bacillati</taxon>
        <taxon>Bacillota</taxon>
        <taxon>Bacilli</taxon>
        <taxon>Bacillales</taxon>
        <taxon>Bacillaceae</taxon>
        <taxon>Virgibacillus</taxon>
    </lineage>
</organism>
<keyword evidence="4" id="KW-1185">Reference proteome</keyword>
<keyword evidence="2" id="KW-0472">Membrane</keyword>
<evidence type="ECO:0000256" key="1">
    <source>
        <dbReference type="SAM" id="MobiDB-lite"/>
    </source>
</evidence>
<dbReference type="Pfam" id="PF10710">
    <property type="entry name" value="DUF2512"/>
    <property type="match status" value="1"/>
</dbReference>
<gene>
    <name evidence="3" type="ORF">ACFODW_01630</name>
</gene>
<dbReference type="RefSeq" id="WP_390301941.1">
    <property type="nucleotide sequence ID" value="NZ_JBHRRZ010000002.1"/>
</dbReference>
<proteinExistence type="predicted"/>
<feature type="compositionally biased region" description="Basic and acidic residues" evidence="1">
    <location>
        <begin position="116"/>
        <end position="130"/>
    </location>
</feature>
<feature type="transmembrane region" description="Helical" evidence="2">
    <location>
        <begin position="86"/>
        <end position="104"/>
    </location>
</feature>
<keyword evidence="2" id="KW-1133">Transmembrane helix</keyword>
<protein>
    <submittedName>
        <fullName evidence="3">YndM family protein</fullName>
    </submittedName>
</protein>
<dbReference type="InterPro" id="IPR019649">
    <property type="entry name" value="DUF2512"/>
</dbReference>
<accession>A0ABV7A2A0</accession>
<feature type="transmembrane region" description="Helical" evidence="2">
    <location>
        <begin position="7"/>
        <end position="27"/>
    </location>
</feature>
<reference evidence="4" key="1">
    <citation type="journal article" date="2019" name="Int. J. Syst. Evol. Microbiol.">
        <title>The Global Catalogue of Microorganisms (GCM) 10K type strain sequencing project: providing services to taxonomists for standard genome sequencing and annotation.</title>
        <authorList>
            <consortium name="The Broad Institute Genomics Platform"/>
            <consortium name="The Broad Institute Genome Sequencing Center for Infectious Disease"/>
            <person name="Wu L."/>
            <person name="Ma J."/>
        </authorList>
    </citation>
    <scope>NUCLEOTIDE SEQUENCE [LARGE SCALE GENOMIC DNA]</scope>
    <source>
        <strain evidence="4">KCTC 13193</strain>
    </source>
</reference>
<evidence type="ECO:0000313" key="4">
    <source>
        <dbReference type="Proteomes" id="UP001595387"/>
    </source>
</evidence>
<name>A0ABV7A2A0_9BACI</name>